<evidence type="ECO:0000313" key="2">
    <source>
        <dbReference type="Proteomes" id="UP000013248"/>
    </source>
</evidence>
<organism evidence="1 2">
    <name type="scientific">Acinetobacter modestus</name>
    <dbReference type="NCBI Taxonomy" id="1776740"/>
    <lineage>
        <taxon>Bacteria</taxon>
        <taxon>Pseudomonadati</taxon>
        <taxon>Pseudomonadota</taxon>
        <taxon>Gammaproteobacteria</taxon>
        <taxon>Moraxellales</taxon>
        <taxon>Moraxellaceae</taxon>
        <taxon>Acinetobacter</taxon>
    </lineage>
</organism>
<dbReference type="GO" id="GO:0003677">
    <property type="term" value="F:DNA binding"/>
    <property type="evidence" value="ECO:0007669"/>
    <property type="project" value="InterPro"/>
</dbReference>
<comment type="caution">
    <text evidence="1">The sequence shown here is derived from an EMBL/GenBank/DDBJ whole genome shotgun (WGS) entry which is preliminary data.</text>
</comment>
<proteinExistence type="predicted"/>
<dbReference type="RefSeq" id="WP_005217004.1">
    <property type="nucleotide sequence ID" value="NZ_KB850089.1"/>
</dbReference>
<evidence type="ECO:0000313" key="1">
    <source>
        <dbReference type="EMBL" id="ENX00918.1"/>
    </source>
</evidence>
<dbReference type="EMBL" id="APRP01000018">
    <property type="protein sequence ID" value="ENX00918.1"/>
    <property type="molecule type" value="Genomic_DNA"/>
</dbReference>
<name>N9LX68_9GAMM</name>
<dbReference type="Gene3D" id="1.10.260.40">
    <property type="entry name" value="lambda repressor-like DNA-binding domains"/>
    <property type="match status" value="1"/>
</dbReference>
<dbReference type="InterPro" id="IPR010982">
    <property type="entry name" value="Lambda_DNA-bd_dom_sf"/>
</dbReference>
<reference evidence="1 2" key="1">
    <citation type="submission" date="2013-02" db="EMBL/GenBank/DDBJ databases">
        <title>The Genome Sequence of Acinetobacter sp. ANC 3862.</title>
        <authorList>
            <consortium name="The Broad Institute Genome Sequencing Platform"/>
            <consortium name="The Broad Institute Genome Sequencing Center for Infectious Disease"/>
            <person name="Cerqueira G."/>
            <person name="Feldgarden M."/>
            <person name="Courvalin P."/>
            <person name="Perichon B."/>
            <person name="Grillot-Courvalin C."/>
            <person name="Clermont D."/>
            <person name="Rocha E."/>
            <person name="Yoon E.-J."/>
            <person name="Nemec A."/>
            <person name="Walker B."/>
            <person name="Young S.K."/>
            <person name="Zeng Q."/>
            <person name="Gargeya S."/>
            <person name="Fitzgerald M."/>
            <person name="Haas B."/>
            <person name="Abouelleil A."/>
            <person name="Alvarado L."/>
            <person name="Arachchi H.M."/>
            <person name="Berlin A.M."/>
            <person name="Chapman S.B."/>
            <person name="Dewar J."/>
            <person name="Goldberg J."/>
            <person name="Griggs A."/>
            <person name="Gujja S."/>
            <person name="Hansen M."/>
            <person name="Howarth C."/>
            <person name="Imamovic A."/>
            <person name="Larimer J."/>
            <person name="McCowan C."/>
            <person name="Murphy C."/>
            <person name="Neiman D."/>
            <person name="Pearson M."/>
            <person name="Priest M."/>
            <person name="Roberts A."/>
            <person name="Saif S."/>
            <person name="Shea T."/>
            <person name="Sisk P."/>
            <person name="Sykes S."/>
            <person name="Wortman J."/>
            <person name="Nusbaum C."/>
            <person name="Birren B."/>
        </authorList>
    </citation>
    <scope>NUCLEOTIDE SEQUENCE [LARGE SCALE GENOMIC DNA]</scope>
    <source>
        <strain evidence="1 2">ANC 3862</strain>
    </source>
</reference>
<dbReference type="HOGENOM" id="CLU_3003546_0_0_6"/>
<protein>
    <recommendedName>
        <fullName evidence="3">HTH cro/C1-type domain-containing protein</fullName>
    </recommendedName>
</protein>
<dbReference type="Proteomes" id="UP000013248">
    <property type="component" value="Unassembled WGS sequence"/>
</dbReference>
<sequence length="56" mass="6316">MTVDELKKTLNVTSDKELAELFKRSKGQISKWRSSGIPDQVLDIINAMINKKVAIN</sequence>
<gene>
    <name evidence="1" type="ORF">F900_01902</name>
</gene>
<evidence type="ECO:0008006" key="3">
    <source>
        <dbReference type="Google" id="ProtNLM"/>
    </source>
</evidence>
<dbReference type="AlphaFoldDB" id="N9LX68"/>
<dbReference type="STRING" id="1217705.F900_01902"/>
<accession>N9LX68</accession>